<evidence type="ECO:0000313" key="2">
    <source>
        <dbReference type="WBParaSite" id="PS1159_v2.g19404.t1"/>
    </source>
</evidence>
<organism evidence="1 2">
    <name type="scientific">Panagrolaimus sp. PS1159</name>
    <dbReference type="NCBI Taxonomy" id="55785"/>
    <lineage>
        <taxon>Eukaryota</taxon>
        <taxon>Metazoa</taxon>
        <taxon>Ecdysozoa</taxon>
        <taxon>Nematoda</taxon>
        <taxon>Chromadorea</taxon>
        <taxon>Rhabditida</taxon>
        <taxon>Tylenchina</taxon>
        <taxon>Panagrolaimomorpha</taxon>
        <taxon>Panagrolaimoidea</taxon>
        <taxon>Panagrolaimidae</taxon>
        <taxon>Panagrolaimus</taxon>
    </lineage>
</organism>
<proteinExistence type="predicted"/>
<name>A0AC35FP67_9BILA</name>
<evidence type="ECO:0000313" key="1">
    <source>
        <dbReference type="Proteomes" id="UP000887580"/>
    </source>
</evidence>
<accession>A0AC35FP67</accession>
<dbReference type="WBParaSite" id="PS1159_v2.g19404.t1">
    <property type="protein sequence ID" value="PS1159_v2.g19404.t1"/>
    <property type="gene ID" value="PS1159_v2.g19404"/>
</dbReference>
<reference evidence="2" key="1">
    <citation type="submission" date="2022-11" db="UniProtKB">
        <authorList>
            <consortium name="WormBaseParasite"/>
        </authorList>
    </citation>
    <scope>IDENTIFICATION</scope>
</reference>
<protein>
    <submittedName>
        <fullName evidence="2">C3H1-type domain-containing protein</fullName>
    </submittedName>
</protein>
<dbReference type="Proteomes" id="UP000887580">
    <property type="component" value="Unplaced"/>
</dbReference>
<sequence length="291" mass="32182">MDTPTGIFGLSRKSALKLGGDFNKSERKVRFDESQIDAKLHEIKAEMEMEDEEEIDLEQQKLMAQNFADKLITQLHGLPFGGSFNTPPPIDPRQIMEAREKMNAVLVSSPPRSAAAAHHVGNTPAVNNFNTSRYGPIGEGRPSSSSFQSSYKITAGFGASNNLNASIFNSSNKYNTSSHQASNNFSSSADLKSFNASLRRPTDSYKTALCNQYKDSGTCTYGSDCKYAHGVDELRTPPSAKPNYKTVLCRHFHENLQCPHGARCKFIHHRREGNAFQSSFTSNFAASRGRR</sequence>